<evidence type="ECO:0000256" key="5">
    <source>
        <dbReference type="ARBA" id="ARBA00022750"/>
    </source>
</evidence>
<keyword evidence="3 9" id="KW-0645">Protease</keyword>
<evidence type="ECO:0000256" key="4">
    <source>
        <dbReference type="ARBA" id="ARBA00022692"/>
    </source>
</evidence>
<dbReference type="EC" id="3.4.23.36" evidence="9"/>
<keyword evidence="2 9" id="KW-1003">Cell membrane</keyword>
<comment type="pathway">
    <text evidence="9">Protein modification; lipoprotein biosynthesis (signal peptide cleavage).</text>
</comment>
<accession>A0A1Q9AEM1</accession>
<comment type="function">
    <text evidence="9 10">This protein specifically catalyzes the removal of signal peptides from prolipoproteins.</text>
</comment>
<keyword evidence="8 9" id="KW-0472">Membrane</keyword>
<evidence type="ECO:0000256" key="8">
    <source>
        <dbReference type="ARBA" id="ARBA00023136"/>
    </source>
</evidence>
<dbReference type="OrthoDB" id="9810259at2"/>
<name>A0A1Q9AEM1_9HYPH</name>
<dbReference type="PANTHER" id="PTHR33695">
    <property type="entry name" value="LIPOPROTEIN SIGNAL PEPTIDASE"/>
    <property type="match status" value="1"/>
</dbReference>
<protein>
    <recommendedName>
        <fullName evidence="9">Lipoprotein signal peptidase</fullName>
        <ecNumber evidence="9">3.4.23.36</ecNumber>
    </recommendedName>
    <alternativeName>
        <fullName evidence="9">Prolipoprotein signal peptidase</fullName>
    </alternativeName>
    <alternativeName>
        <fullName evidence="9">Signal peptidase II</fullName>
        <shortName evidence="9">SPase II</shortName>
    </alternativeName>
</protein>
<gene>
    <name evidence="9" type="primary">lspA</name>
    <name evidence="12" type="ORF">BJF92_01140</name>
</gene>
<evidence type="ECO:0000256" key="3">
    <source>
        <dbReference type="ARBA" id="ARBA00022670"/>
    </source>
</evidence>
<evidence type="ECO:0000256" key="7">
    <source>
        <dbReference type="ARBA" id="ARBA00022989"/>
    </source>
</evidence>
<dbReference type="UniPathway" id="UPA00665"/>
<dbReference type="HAMAP" id="MF_00161">
    <property type="entry name" value="LspA"/>
    <property type="match status" value="1"/>
</dbReference>
<evidence type="ECO:0000256" key="10">
    <source>
        <dbReference type="RuleBase" id="RU000594"/>
    </source>
</evidence>
<reference evidence="12 13" key="1">
    <citation type="submission" date="2016-09" db="EMBL/GenBank/DDBJ databases">
        <title>Rhizobium sp. nov., a novel species isolated from the rice rhizosphere.</title>
        <authorList>
            <person name="Zhao J."/>
            <person name="Zhang X."/>
        </authorList>
    </citation>
    <scope>NUCLEOTIDE SEQUENCE [LARGE SCALE GENOMIC DNA]</scope>
    <source>
        <strain evidence="12 13">MH17</strain>
    </source>
</reference>
<keyword evidence="6 9" id="KW-0378">Hydrolase</keyword>
<evidence type="ECO:0000256" key="9">
    <source>
        <dbReference type="HAMAP-Rule" id="MF_00161"/>
    </source>
</evidence>
<dbReference type="Pfam" id="PF01252">
    <property type="entry name" value="Peptidase_A8"/>
    <property type="match status" value="1"/>
</dbReference>
<evidence type="ECO:0000256" key="11">
    <source>
        <dbReference type="RuleBase" id="RU004181"/>
    </source>
</evidence>
<feature type="active site" evidence="9">
    <location>
        <position position="142"/>
    </location>
</feature>
<proteinExistence type="inferred from homology"/>
<organism evidence="12 13">
    <name type="scientific">Xaviernesmea rhizosphaerae</name>
    <dbReference type="NCBI Taxonomy" id="1672749"/>
    <lineage>
        <taxon>Bacteria</taxon>
        <taxon>Pseudomonadati</taxon>
        <taxon>Pseudomonadota</taxon>
        <taxon>Alphaproteobacteria</taxon>
        <taxon>Hyphomicrobiales</taxon>
        <taxon>Rhizobiaceae</taxon>
        <taxon>Rhizobium/Agrobacterium group</taxon>
        <taxon>Xaviernesmea</taxon>
    </lineage>
</organism>
<comment type="subcellular location">
    <subcellularLocation>
        <location evidence="9">Cell membrane</location>
        <topology evidence="9">Multi-pass membrane protein</topology>
    </subcellularLocation>
</comment>
<comment type="caution">
    <text evidence="9">Lacks conserved residue(s) required for the propagation of feature annotation.</text>
</comment>
<feature type="transmembrane region" description="Helical" evidence="9">
    <location>
        <begin position="126"/>
        <end position="154"/>
    </location>
</feature>
<comment type="catalytic activity">
    <reaction evidence="9 10">
        <text>Release of signal peptides from bacterial membrane prolipoproteins. Hydrolyzes -Xaa-Yaa-Zaa-|-(S,diacylglyceryl)Cys-, in which Xaa is hydrophobic (preferably Leu), and Yaa (Ala or Ser) and Zaa (Gly or Ala) have small, neutral side chains.</text>
        <dbReference type="EC" id="3.4.23.36"/>
    </reaction>
</comment>
<keyword evidence="7 9" id="KW-1133">Transmembrane helix</keyword>
<sequence>MTADGKPTLFSRPLPIALFILVALVLDQAIKWAVDQYLPFEQAVHVMPMLALYRTHNYGVAFSMLSEMEGWFIVGMRLFVVAFVLWLWRRTPKDRFFAHLGYAMIIAGAIGNLIDRFLHGYVIDYVLFYTATWSFAVFNLADSFITLGAGAIVIDEILHARRVKAAKAQTGD</sequence>
<comment type="caution">
    <text evidence="12">The sequence shown here is derived from an EMBL/GenBank/DDBJ whole genome shotgun (WGS) entry which is preliminary data.</text>
</comment>
<evidence type="ECO:0000256" key="2">
    <source>
        <dbReference type="ARBA" id="ARBA00022475"/>
    </source>
</evidence>
<dbReference type="Proteomes" id="UP000186143">
    <property type="component" value="Unassembled WGS sequence"/>
</dbReference>
<evidence type="ECO:0000313" key="12">
    <source>
        <dbReference type="EMBL" id="OLP53392.1"/>
    </source>
</evidence>
<evidence type="ECO:0000256" key="6">
    <source>
        <dbReference type="ARBA" id="ARBA00022801"/>
    </source>
</evidence>
<feature type="transmembrane region" description="Helical" evidence="9">
    <location>
        <begin position="96"/>
        <end position="114"/>
    </location>
</feature>
<dbReference type="GO" id="GO:0004190">
    <property type="term" value="F:aspartic-type endopeptidase activity"/>
    <property type="evidence" value="ECO:0007669"/>
    <property type="project" value="UniProtKB-UniRule"/>
</dbReference>
<dbReference type="PRINTS" id="PR00781">
    <property type="entry name" value="LIPOSIGPTASE"/>
</dbReference>
<dbReference type="GO" id="GO:0005886">
    <property type="term" value="C:plasma membrane"/>
    <property type="evidence" value="ECO:0007669"/>
    <property type="project" value="UniProtKB-SubCell"/>
</dbReference>
<dbReference type="AlphaFoldDB" id="A0A1Q9AEM1"/>
<evidence type="ECO:0000313" key="13">
    <source>
        <dbReference type="Proteomes" id="UP000186143"/>
    </source>
</evidence>
<dbReference type="EMBL" id="MKIO01000040">
    <property type="protein sequence ID" value="OLP53392.1"/>
    <property type="molecule type" value="Genomic_DNA"/>
</dbReference>
<keyword evidence="5 9" id="KW-0064">Aspartyl protease</keyword>
<dbReference type="InterPro" id="IPR001872">
    <property type="entry name" value="Peptidase_A8"/>
</dbReference>
<dbReference type="NCBIfam" id="TIGR00077">
    <property type="entry name" value="lspA"/>
    <property type="match status" value="1"/>
</dbReference>
<dbReference type="PANTHER" id="PTHR33695:SF1">
    <property type="entry name" value="LIPOPROTEIN SIGNAL PEPTIDASE"/>
    <property type="match status" value="1"/>
</dbReference>
<comment type="similarity">
    <text evidence="1 9 11">Belongs to the peptidase A8 family.</text>
</comment>
<dbReference type="RefSeq" id="WP_075636615.1">
    <property type="nucleotide sequence ID" value="NZ_MKIO01000040.1"/>
</dbReference>
<keyword evidence="4 9" id="KW-0812">Transmembrane</keyword>
<dbReference type="STRING" id="1672749.BJF92_01140"/>
<dbReference type="PROSITE" id="PS00855">
    <property type="entry name" value="SPASE_II"/>
    <property type="match status" value="1"/>
</dbReference>
<evidence type="ECO:0000256" key="1">
    <source>
        <dbReference type="ARBA" id="ARBA00006139"/>
    </source>
</evidence>
<dbReference type="GO" id="GO:0006508">
    <property type="term" value="P:proteolysis"/>
    <property type="evidence" value="ECO:0007669"/>
    <property type="project" value="UniProtKB-KW"/>
</dbReference>
<feature type="transmembrane region" description="Helical" evidence="9">
    <location>
        <begin position="70"/>
        <end position="89"/>
    </location>
</feature>
<feature type="active site" evidence="9">
    <location>
        <position position="124"/>
    </location>
</feature>